<evidence type="ECO:0000256" key="2">
    <source>
        <dbReference type="ARBA" id="ARBA00022801"/>
    </source>
</evidence>
<dbReference type="GO" id="GO:0003725">
    <property type="term" value="F:double-stranded RNA binding"/>
    <property type="evidence" value="ECO:0007669"/>
    <property type="project" value="TreeGrafter"/>
</dbReference>
<evidence type="ECO:0000256" key="4">
    <source>
        <dbReference type="ARBA" id="ARBA00047984"/>
    </source>
</evidence>
<dbReference type="GO" id="GO:0003724">
    <property type="term" value="F:RNA helicase activity"/>
    <property type="evidence" value="ECO:0007669"/>
    <property type="project" value="UniProtKB-EC"/>
</dbReference>
<keyword evidence="2" id="KW-0378">Hydrolase</keyword>
<keyword evidence="3" id="KW-0067">ATP-binding</keyword>
<dbReference type="VEuPathDB" id="FungiDB:BCV72DRAFT_230920"/>
<dbReference type="GO" id="GO:0005730">
    <property type="term" value="C:nucleolus"/>
    <property type="evidence" value="ECO:0007669"/>
    <property type="project" value="TreeGrafter"/>
</dbReference>
<sequence length="92" mass="10889">MKRVIHFEDQEPEWEFKANNVENKKRKKEKFNNGEKRKKLSNADYKKKKKEMLDFRKQLPIYSGREAIINALKENSTVIVMGETGSGKTTRK</sequence>
<protein>
    <recommendedName>
        <fullName evidence="1">RNA helicase</fullName>
        <ecNumber evidence="1">3.6.4.13</ecNumber>
    </recommendedName>
</protein>
<comment type="catalytic activity">
    <reaction evidence="4">
        <text>ATP + H2O = ADP + phosphate + H(+)</text>
        <dbReference type="Rhea" id="RHEA:13065"/>
        <dbReference type="ChEBI" id="CHEBI:15377"/>
        <dbReference type="ChEBI" id="CHEBI:15378"/>
        <dbReference type="ChEBI" id="CHEBI:30616"/>
        <dbReference type="ChEBI" id="CHEBI:43474"/>
        <dbReference type="ChEBI" id="CHEBI:456216"/>
        <dbReference type="EC" id="3.6.4.13"/>
    </reaction>
</comment>
<dbReference type="AlphaFoldDB" id="A0A1X0S4I5"/>
<keyword evidence="3" id="KW-0547">Nucleotide-binding</keyword>
<evidence type="ECO:0000313" key="7">
    <source>
        <dbReference type="Proteomes" id="UP000242381"/>
    </source>
</evidence>
<evidence type="ECO:0000256" key="3">
    <source>
        <dbReference type="ARBA" id="ARBA00022806"/>
    </source>
</evidence>
<dbReference type="PANTHER" id="PTHR18934:SF118">
    <property type="entry name" value="ATP-DEPENDENT RNA HELICASE DHX33"/>
    <property type="match status" value="1"/>
</dbReference>
<evidence type="ECO:0000313" key="6">
    <source>
        <dbReference type="EMBL" id="ORE19223.1"/>
    </source>
</evidence>
<evidence type="ECO:0000256" key="5">
    <source>
        <dbReference type="SAM" id="MobiDB-lite"/>
    </source>
</evidence>
<dbReference type="PANTHER" id="PTHR18934">
    <property type="entry name" value="ATP-DEPENDENT RNA HELICASE"/>
    <property type="match status" value="1"/>
</dbReference>
<dbReference type="SUPFAM" id="SSF52540">
    <property type="entry name" value="P-loop containing nucleoside triphosphate hydrolases"/>
    <property type="match status" value="1"/>
</dbReference>
<dbReference type="InterPro" id="IPR027417">
    <property type="entry name" value="P-loop_NTPase"/>
</dbReference>
<dbReference type="GO" id="GO:0045943">
    <property type="term" value="P:positive regulation of transcription by RNA polymerase I"/>
    <property type="evidence" value="ECO:0007669"/>
    <property type="project" value="TreeGrafter"/>
</dbReference>
<dbReference type="Gene3D" id="3.40.50.300">
    <property type="entry name" value="P-loop containing nucleotide triphosphate hydrolases"/>
    <property type="match status" value="1"/>
</dbReference>
<accession>A0A1X0S4I5</accession>
<evidence type="ECO:0000256" key="1">
    <source>
        <dbReference type="ARBA" id="ARBA00012552"/>
    </source>
</evidence>
<proteinExistence type="predicted"/>
<dbReference type="EMBL" id="KV921314">
    <property type="protein sequence ID" value="ORE19223.1"/>
    <property type="molecule type" value="Genomic_DNA"/>
</dbReference>
<dbReference type="GO" id="GO:0016787">
    <property type="term" value="F:hydrolase activity"/>
    <property type="evidence" value="ECO:0007669"/>
    <property type="project" value="UniProtKB-KW"/>
</dbReference>
<organism evidence="6 7">
    <name type="scientific">Rhizopus microsporus</name>
    <dbReference type="NCBI Taxonomy" id="58291"/>
    <lineage>
        <taxon>Eukaryota</taxon>
        <taxon>Fungi</taxon>
        <taxon>Fungi incertae sedis</taxon>
        <taxon>Mucoromycota</taxon>
        <taxon>Mucoromycotina</taxon>
        <taxon>Mucoromycetes</taxon>
        <taxon>Mucorales</taxon>
        <taxon>Mucorineae</taxon>
        <taxon>Rhizopodaceae</taxon>
        <taxon>Rhizopus</taxon>
    </lineage>
</organism>
<dbReference type="EC" id="3.6.4.13" evidence="1"/>
<dbReference type="Proteomes" id="UP000242381">
    <property type="component" value="Unassembled WGS sequence"/>
</dbReference>
<reference evidence="6 7" key="1">
    <citation type="journal article" date="2016" name="Proc. Natl. Acad. Sci. U.S.A.">
        <title>Lipid metabolic changes in an early divergent fungus govern the establishment of a mutualistic symbiosis with endobacteria.</title>
        <authorList>
            <person name="Lastovetsky O.A."/>
            <person name="Gaspar M.L."/>
            <person name="Mondo S.J."/>
            <person name="LaButti K.M."/>
            <person name="Sandor L."/>
            <person name="Grigoriev I.V."/>
            <person name="Henry S.A."/>
            <person name="Pawlowska T.E."/>
        </authorList>
    </citation>
    <scope>NUCLEOTIDE SEQUENCE [LARGE SCALE GENOMIC DNA]</scope>
    <source>
        <strain evidence="6 7">ATCC 11559</strain>
    </source>
</reference>
<keyword evidence="3" id="KW-0347">Helicase</keyword>
<gene>
    <name evidence="6" type="ORF">BCV71DRAFT_103690</name>
</gene>
<feature type="region of interest" description="Disordered" evidence="5">
    <location>
        <begin position="19"/>
        <end position="44"/>
    </location>
</feature>
<name>A0A1X0S4I5_RHIZD</name>